<protein>
    <recommendedName>
        <fullName evidence="1">ABM domain-containing protein</fullName>
    </recommendedName>
</protein>
<dbReference type="AlphaFoldDB" id="A0A382BCH4"/>
<dbReference type="SUPFAM" id="SSF54909">
    <property type="entry name" value="Dimeric alpha+beta barrel"/>
    <property type="match status" value="1"/>
</dbReference>
<dbReference type="InterPro" id="IPR011008">
    <property type="entry name" value="Dimeric_a/b-barrel"/>
</dbReference>
<proteinExistence type="predicted"/>
<feature type="domain" description="ABM" evidence="1">
    <location>
        <begin position="1"/>
        <end position="69"/>
    </location>
</feature>
<dbReference type="PROSITE" id="PS51725">
    <property type="entry name" value="ABM"/>
    <property type="match status" value="1"/>
</dbReference>
<evidence type="ECO:0000313" key="2">
    <source>
        <dbReference type="EMBL" id="SVB11495.1"/>
    </source>
</evidence>
<organism evidence="2">
    <name type="scientific">marine metagenome</name>
    <dbReference type="NCBI Taxonomy" id="408172"/>
    <lineage>
        <taxon>unclassified sequences</taxon>
        <taxon>metagenomes</taxon>
        <taxon>ecological metagenomes</taxon>
    </lineage>
</organism>
<accession>A0A382BCH4</accession>
<evidence type="ECO:0000259" key="1">
    <source>
        <dbReference type="PROSITE" id="PS51725"/>
    </source>
</evidence>
<dbReference type="GO" id="GO:0003824">
    <property type="term" value="F:catalytic activity"/>
    <property type="evidence" value="ECO:0007669"/>
    <property type="project" value="TreeGrafter"/>
</dbReference>
<dbReference type="Gene3D" id="3.30.70.100">
    <property type="match status" value="1"/>
</dbReference>
<dbReference type="PANTHER" id="PTHR33336:SF3">
    <property type="entry name" value="ABM DOMAIN-CONTAINING PROTEIN"/>
    <property type="match status" value="1"/>
</dbReference>
<dbReference type="PANTHER" id="PTHR33336">
    <property type="entry name" value="QUINOL MONOOXYGENASE YGIN-RELATED"/>
    <property type="match status" value="1"/>
</dbReference>
<reference evidence="2" key="1">
    <citation type="submission" date="2018-05" db="EMBL/GenBank/DDBJ databases">
        <authorList>
            <person name="Lanie J.A."/>
            <person name="Ng W.-L."/>
            <person name="Kazmierczak K.M."/>
            <person name="Andrzejewski T.M."/>
            <person name="Davidsen T.M."/>
            <person name="Wayne K.J."/>
            <person name="Tettelin H."/>
            <person name="Glass J.I."/>
            <person name="Rusch D."/>
            <person name="Podicherti R."/>
            <person name="Tsui H.-C.T."/>
            <person name="Winkler M.E."/>
        </authorList>
    </citation>
    <scope>NUCLEOTIDE SEQUENCE</scope>
</reference>
<name>A0A382BCH4_9ZZZZ</name>
<dbReference type="InterPro" id="IPR050744">
    <property type="entry name" value="AI-2_Isomerase_LsrG"/>
</dbReference>
<sequence length="76" mass="9012">MINPTRSEEGNELYNFYEEKNNESKTTSFHLFEIYKDSAALDFHRNTPHYKNYRSKIVDLLEKPIEVKVLNSIDSV</sequence>
<dbReference type="EMBL" id="UINC01029185">
    <property type="protein sequence ID" value="SVB11495.1"/>
    <property type="molecule type" value="Genomic_DNA"/>
</dbReference>
<gene>
    <name evidence="2" type="ORF">METZ01_LOCUS164349</name>
</gene>
<dbReference type="Pfam" id="PF03992">
    <property type="entry name" value="ABM"/>
    <property type="match status" value="1"/>
</dbReference>
<dbReference type="InterPro" id="IPR007138">
    <property type="entry name" value="ABM_dom"/>
</dbReference>